<keyword evidence="4" id="KW-0732">Signal</keyword>
<dbReference type="PANTHER" id="PTHR47466">
    <property type="match status" value="1"/>
</dbReference>
<dbReference type="Proteomes" id="UP000612055">
    <property type="component" value="Unassembled WGS sequence"/>
</dbReference>
<keyword evidence="3" id="KW-1133">Transmembrane helix</keyword>
<dbReference type="GO" id="GO:0008237">
    <property type="term" value="F:metallopeptidase activity"/>
    <property type="evidence" value="ECO:0007669"/>
    <property type="project" value="InterPro"/>
</dbReference>
<evidence type="ECO:0000313" key="7">
    <source>
        <dbReference type="Proteomes" id="UP000612055"/>
    </source>
</evidence>
<evidence type="ECO:0000313" key="6">
    <source>
        <dbReference type="EMBL" id="KAG2500263.1"/>
    </source>
</evidence>
<proteinExistence type="inferred from homology"/>
<evidence type="ECO:0000259" key="5">
    <source>
        <dbReference type="PROSITE" id="PS50070"/>
    </source>
</evidence>
<keyword evidence="3" id="KW-0472">Membrane</keyword>
<gene>
    <name evidence="6" type="ORF">HYH03_001841</name>
</gene>
<feature type="chain" id="PRO_5032556982" description="Kringle domain-containing protein" evidence="4">
    <location>
        <begin position="31"/>
        <end position="1211"/>
    </location>
</feature>
<evidence type="ECO:0000256" key="3">
    <source>
        <dbReference type="SAM" id="Phobius"/>
    </source>
</evidence>
<dbReference type="EMBL" id="JAEHOE010000004">
    <property type="protein sequence ID" value="KAG2500263.1"/>
    <property type="molecule type" value="Genomic_DNA"/>
</dbReference>
<feature type="compositionally biased region" description="Pro residues" evidence="2">
    <location>
        <begin position="944"/>
        <end position="968"/>
    </location>
</feature>
<protein>
    <recommendedName>
        <fullName evidence="5">Kringle domain-containing protein</fullName>
    </recommendedName>
</protein>
<dbReference type="Gene3D" id="3.40.390.10">
    <property type="entry name" value="Collagenase (Catalytic Domain)"/>
    <property type="match status" value="1"/>
</dbReference>
<evidence type="ECO:0000256" key="4">
    <source>
        <dbReference type="SAM" id="SignalP"/>
    </source>
</evidence>
<keyword evidence="3" id="KW-0812">Transmembrane</keyword>
<sequence>MRLWGGVVAPRRFAAGVFVVTCLWASSTLAAPPTTHGLRGQATALVDGVQGGVPGTHALVRLLDPATASSSDAEQLHRQASELASIAYLLSAAAEPLAHAEGSSAALLPHLTPATLRLYASRPGLCGPEAAQRLYDIATGLSGTEALRACQYPLFLALRSTFAWVRDSLPLRPQHVLGRPRATAAWPDPALLPDPEFTAALSQALDEPEHLGSAAQTLRDRCGLQSAAFALLVPRVAAVLRELHRDLPTLQRLETETRTSRWGGPGGHVPASRPEVTDVAEAVASAEQPAFAGEAGPAERAGDRRALLMRSNYFYGLPPNFTPADPSTLPQLIVPMVFHVLSYSDATQPGGVGPAGYDSSLSYIQRLEVHSDPVANPSLLLPTRSDWLAAAASNCNGALCLRNASFTSALVVDWPRSVNVFVVGDSASSGLRVGYAFTPGSDTRPQEGHVGLTWDTVSPAGFNSLAAYNDGPNTLFHETLHHFGVEHPFGKNDTSCSDDDYIWDTPVTMGPISGTSFASQALSYCMEVFWGKYGGDWNATYERWSTATTQPVDDERSWGDSCSAYGYDQLGNYLTYTFPVCFAAMGFLTPGQIRRAHAMAAELNPVMYRWAQYYAQAGAPPSPAAAALAADTPTPDPCKHTAAGCACRANWTYGGQAFSFCGKALTTSDVLYCPPVDPIACGCSNTGCILSCTATLATCGMAPLPSPEPSPSGTLPQQVPPAPPRTIPADCQAPSGSSGCRCRSTWLYGNRFYHYCANPNNNTRMWCQVTPECSSFDPDAPFMLCAATLSLTSCNTDYDDAFLDTGIPPIALGAASPSPSPSPTAYPLSVTITVAIGNTLALSAFLTIPIPFPHRFPHAFPFTDSLNLALTLGLAIPDPLCHVITFAHSLSVAVSHALALSIALPIALTDALTLTLTLGLPLTYAIPQSSPLPFAYTHTLTTPFPSPSPSPSPSRSPSPSPTPSPSPSPSWNMSAKVAEFSGTLRINASCALLQNGTTAKTLASDLRAELAEVMQLPPEFVNISGMGCGSVVANYTVTIPANSSLNSTQVSAAASSAGSFSALAGSNFTARWGSVLSSSSGDVVVYSEEELCPAGTPPSDLCPGPKSDIHDTGAPVAIIVGAAVGGGAALLGAAVLIAYVVRRRRLDVVDTASDLPVYVPPRRTQVKPGSKLPETKEPLALAAQWSHKAMAVAESGARPPSRPKSGTTTYY</sequence>
<feature type="transmembrane region" description="Helical" evidence="3">
    <location>
        <begin position="1116"/>
        <end position="1141"/>
    </location>
</feature>
<accession>A0A836C5P6</accession>
<evidence type="ECO:0000256" key="1">
    <source>
        <dbReference type="ARBA" id="ARBA00008721"/>
    </source>
</evidence>
<feature type="region of interest" description="Disordered" evidence="2">
    <location>
        <begin position="943"/>
        <end position="972"/>
    </location>
</feature>
<dbReference type="SUPFAM" id="SSF55486">
    <property type="entry name" value="Metalloproteases ('zincins'), catalytic domain"/>
    <property type="match status" value="1"/>
</dbReference>
<organism evidence="6 7">
    <name type="scientific">Edaphochlamys debaryana</name>
    <dbReference type="NCBI Taxonomy" id="47281"/>
    <lineage>
        <taxon>Eukaryota</taxon>
        <taxon>Viridiplantae</taxon>
        <taxon>Chlorophyta</taxon>
        <taxon>core chlorophytes</taxon>
        <taxon>Chlorophyceae</taxon>
        <taxon>CS clade</taxon>
        <taxon>Chlamydomonadales</taxon>
        <taxon>Chlamydomonadales incertae sedis</taxon>
        <taxon>Edaphochlamys</taxon>
    </lineage>
</organism>
<name>A0A836C5P6_9CHLO</name>
<evidence type="ECO:0000256" key="2">
    <source>
        <dbReference type="SAM" id="MobiDB-lite"/>
    </source>
</evidence>
<feature type="domain" description="Kringle" evidence="5">
    <location>
        <begin position="754"/>
        <end position="794"/>
    </location>
</feature>
<feature type="region of interest" description="Disordered" evidence="2">
    <location>
        <begin position="1191"/>
        <end position="1211"/>
    </location>
</feature>
<comment type="similarity">
    <text evidence="1">Belongs to the peptidase M43B family.</text>
</comment>
<keyword evidence="7" id="KW-1185">Reference proteome</keyword>
<feature type="signal peptide" evidence="4">
    <location>
        <begin position="1"/>
        <end position="30"/>
    </location>
</feature>
<dbReference type="InterPro" id="IPR024079">
    <property type="entry name" value="MetalloPept_cat_dom_sf"/>
</dbReference>
<reference evidence="6" key="1">
    <citation type="journal article" date="2020" name="bioRxiv">
        <title>Comparative genomics of Chlamydomonas.</title>
        <authorList>
            <person name="Craig R.J."/>
            <person name="Hasan A.R."/>
            <person name="Ness R.W."/>
            <person name="Keightley P.D."/>
        </authorList>
    </citation>
    <scope>NUCLEOTIDE SEQUENCE</scope>
    <source>
        <strain evidence="6">CCAP 11/70</strain>
    </source>
</reference>
<dbReference type="InterPro" id="IPR000001">
    <property type="entry name" value="Kringle"/>
</dbReference>
<comment type="caution">
    <text evidence="6">The sequence shown here is derived from an EMBL/GenBank/DDBJ whole genome shotgun (WGS) entry which is preliminary data.</text>
</comment>
<dbReference type="PROSITE" id="PS50070">
    <property type="entry name" value="KRINGLE_2"/>
    <property type="match status" value="1"/>
</dbReference>
<dbReference type="AlphaFoldDB" id="A0A836C5P6"/>
<dbReference type="PANTHER" id="PTHR47466:SF1">
    <property type="entry name" value="METALLOPROTEASE MEP1 (AFU_ORTHOLOGUE AFUA_1G07730)-RELATED"/>
    <property type="match status" value="1"/>
</dbReference>